<dbReference type="AlphaFoldDB" id="A0A640VR00"/>
<keyword evidence="1" id="KW-1133">Transmembrane helix</keyword>
<comment type="caution">
    <text evidence="2">The sequence shown here is derived from an EMBL/GenBank/DDBJ whole genome shotgun (WGS) entry which is preliminary data.</text>
</comment>
<sequence>MEPTTTSVFDLLVWGGAGLSLIGLFGLIWCIIYVARARKAKLSDDDMRNHLRKALPMNLGALFLSVIGLMLVILGIFLR</sequence>
<accession>A0A640VR00</accession>
<evidence type="ECO:0000313" key="2">
    <source>
        <dbReference type="EMBL" id="GFE49860.1"/>
    </source>
</evidence>
<dbReference type="EMBL" id="BLIV01000003">
    <property type="protein sequence ID" value="GFE49860.1"/>
    <property type="molecule type" value="Genomic_DNA"/>
</dbReference>
<protein>
    <submittedName>
        <fullName evidence="2">Uncharacterized protein</fullName>
    </submittedName>
</protein>
<evidence type="ECO:0000256" key="1">
    <source>
        <dbReference type="SAM" id="Phobius"/>
    </source>
</evidence>
<dbReference type="Proteomes" id="UP000436522">
    <property type="component" value="Unassembled WGS sequence"/>
</dbReference>
<feature type="transmembrane region" description="Helical" evidence="1">
    <location>
        <begin position="55"/>
        <end position="78"/>
    </location>
</feature>
<name>A0A640VR00_9RHOB</name>
<feature type="transmembrane region" description="Helical" evidence="1">
    <location>
        <begin position="12"/>
        <end position="34"/>
    </location>
</feature>
<gene>
    <name evidence="2" type="ORF">So717_16130</name>
</gene>
<reference evidence="2 3" key="1">
    <citation type="submission" date="2019-12" db="EMBL/GenBank/DDBJ databases">
        <title>Roseobacter cerasinus sp. nov., isolated from seawater around aquaculture.</title>
        <authorList>
            <person name="Muramatsu S."/>
            <person name="Takabe Y."/>
            <person name="Mori K."/>
            <person name="Takaichi S."/>
            <person name="Hanada S."/>
        </authorList>
    </citation>
    <scope>NUCLEOTIDE SEQUENCE [LARGE SCALE GENOMIC DNA]</scope>
    <source>
        <strain evidence="2 3">AI77</strain>
    </source>
</reference>
<keyword evidence="1" id="KW-0472">Membrane</keyword>
<keyword evidence="3" id="KW-1185">Reference proteome</keyword>
<organism evidence="2 3">
    <name type="scientific">Roseobacter cerasinus</name>
    <dbReference type="NCBI Taxonomy" id="2602289"/>
    <lineage>
        <taxon>Bacteria</taxon>
        <taxon>Pseudomonadati</taxon>
        <taxon>Pseudomonadota</taxon>
        <taxon>Alphaproteobacteria</taxon>
        <taxon>Rhodobacterales</taxon>
        <taxon>Roseobacteraceae</taxon>
        <taxon>Roseobacter</taxon>
    </lineage>
</organism>
<dbReference type="RefSeq" id="WP_174239012.1">
    <property type="nucleotide sequence ID" value="NZ_BLIV01000003.1"/>
</dbReference>
<proteinExistence type="predicted"/>
<evidence type="ECO:0000313" key="3">
    <source>
        <dbReference type="Proteomes" id="UP000436522"/>
    </source>
</evidence>
<keyword evidence="1" id="KW-0812">Transmembrane</keyword>